<protein>
    <submittedName>
        <fullName evidence="1">Uncharacterized protein</fullName>
    </submittedName>
</protein>
<dbReference type="EMBL" id="JANBPW010005549">
    <property type="protein sequence ID" value="KAJ1932385.1"/>
    <property type="molecule type" value="Genomic_DNA"/>
</dbReference>
<organism evidence="1 2">
    <name type="scientific">Linderina macrospora</name>
    <dbReference type="NCBI Taxonomy" id="4868"/>
    <lineage>
        <taxon>Eukaryota</taxon>
        <taxon>Fungi</taxon>
        <taxon>Fungi incertae sedis</taxon>
        <taxon>Zoopagomycota</taxon>
        <taxon>Kickxellomycotina</taxon>
        <taxon>Kickxellomycetes</taxon>
        <taxon>Kickxellales</taxon>
        <taxon>Kickxellaceae</taxon>
        <taxon>Linderina</taxon>
    </lineage>
</organism>
<accession>A0ACC1IZX8</accession>
<feature type="non-terminal residue" evidence="1">
    <location>
        <position position="1"/>
    </location>
</feature>
<comment type="caution">
    <text evidence="1">The sequence shown here is derived from an EMBL/GenBank/DDBJ whole genome shotgun (WGS) entry which is preliminary data.</text>
</comment>
<proteinExistence type="predicted"/>
<sequence length="62" mass="7364">DVRVLKFFDPLNPKHPALTEDQQESFPIMYRRFVKERYNSAHGTARRGFKEYAQDYMKGIGI</sequence>
<gene>
    <name evidence="1" type="ORF">FBU59_006387</name>
</gene>
<evidence type="ECO:0000313" key="2">
    <source>
        <dbReference type="Proteomes" id="UP001150603"/>
    </source>
</evidence>
<keyword evidence="2" id="KW-1185">Reference proteome</keyword>
<evidence type="ECO:0000313" key="1">
    <source>
        <dbReference type="EMBL" id="KAJ1932385.1"/>
    </source>
</evidence>
<dbReference type="Proteomes" id="UP001150603">
    <property type="component" value="Unassembled WGS sequence"/>
</dbReference>
<name>A0ACC1IZX8_9FUNG</name>
<reference evidence="1" key="1">
    <citation type="submission" date="2022-07" db="EMBL/GenBank/DDBJ databases">
        <title>Phylogenomic reconstructions and comparative analyses of Kickxellomycotina fungi.</title>
        <authorList>
            <person name="Reynolds N.K."/>
            <person name="Stajich J.E."/>
            <person name="Barry K."/>
            <person name="Grigoriev I.V."/>
            <person name="Crous P."/>
            <person name="Smith M.E."/>
        </authorList>
    </citation>
    <scope>NUCLEOTIDE SEQUENCE</scope>
    <source>
        <strain evidence="1">NRRL 5244</strain>
    </source>
</reference>